<dbReference type="EMBL" id="MU154575">
    <property type="protein sequence ID" value="KAF9494282.1"/>
    <property type="molecule type" value="Genomic_DNA"/>
</dbReference>
<comment type="caution">
    <text evidence="1">The sequence shown here is derived from an EMBL/GenBank/DDBJ whole genome shotgun (WGS) entry which is preliminary data.</text>
</comment>
<proteinExistence type="predicted"/>
<evidence type="ECO:0000313" key="1">
    <source>
        <dbReference type="EMBL" id="KAF9494282.1"/>
    </source>
</evidence>
<dbReference type="OrthoDB" id="2757790at2759"/>
<protein>
    <submittedName>
        <fullName evidence="1">Uncharacterized protein</fullName>
    </submittedName>
</protein>
<keyword evidence="2" id="KW-1185">Reference proteome</keyword>
<dbReference type="Proteomes" id="UP000807025">
    <property type="component" value="Unassembled WGS sequence"/>
</dbReference>
<gene>
    <name evidence="1" type="ORF">BDN71DRAFT_1002134</name>
</gene>
<accession>A0A9P5ZVJ1</accession>
<dbReference type="AlphaFoldDB" id="A0A9P5ZVJ1"/>
<evidence type="ECO:0000313" key="2">
    <source>
        <dbReference type="Proteomes" id="UP000807025"/>
    </source>
</evidence>
<organism evidence="1 2">
    <name type="scientific">Pleurotus eryngii</name>
    <name type="common">Boletus of the steppes</name>
    <dbReference type="NCBI Taxonomy" id="5323"/>
    <lineage>
        <taxon>Eukaryota</taxon>
        <taxon>Fungi</taxon>
        <taxon>Dikarya</taxon>
        <taxon>Basidiomycota</taxon>
        <taxon>Agaricomycotina</taxon>
        <taxon>Agaricomycetes</taxon>
        <taxon>Agaricomycetidae</taxon>
        <taxon>Agaricales</taxon>
        <taxon>Pleurotineae</taxon>
        <taxon>Pleurotaceae</taxon>
        <taxon>Pleurotus</taxon>
    </lineage>
</organism>
<sequence length="143" mass="15785">MSIDSLCSTRRTRGLSDNLESFFWVILYYSLLYVPHNKVKELNTIIPCIFEQHTHSSVPSGGDRKGAMVASGEYVASETCLEFTHSKPLSTFVASMLATLMVSKAVVMMASAASAAFDPFTSLSALEHTHKDLESIWFNLADK</sequence>
<name>A0A9P5ZVJ1_PLEER</name>
<reference evidence="1" key="1">
    <citation type="submission" date="2020-11" db="EMBL/GenBank/DDBJ databases">
        <authorList>
            <consortium name="DOE Joint Genome Institute"/>
            <person name="Ahrendt S."/>
            <person name="Riley R."/>
            <person name="Andreopoulos W."/>
            <person name="Labutti K."/>
            <person name="Pangilinan J."/>
            <person name="Ruiz-Duenas F.J."/>
            <person name="Barrasa J.M."/>
            <person name="Sanchez-Garcia M."/>
            <person name="Camarero S."/>
            <person name="Miyauchi S."/>
            <person name="Serrano A."/>
            <person name="Linde D."/>
            <person name="Babiker R."/>
            <person name="Drula E."/>
            <person name="Ayuso-Fernandez I."/>
            <person name="Pacheco R."/>
            <person name="Padilla G."/>
            <person name="Ferreira P."/>
            <person name="Barriuso J."/>
            <person name="Kellner H."/>
            <person name="Castanera R."/>
            <person name="Alfaro M."/>
            <person name="Ramirez L."/>
            <person name="Pisabarro A.G."/>
            <person name="Kuo A."/>
            <person name="Tritt A."/>
            <person name="Lipzen A."/>
            <person name="He G."/>
            <person name="Yan M."/>
            <person name="Ng V."/>
            <person name="Cullen D."/>
            <person name="Martin F."/>
            <person name="Rosso M.-N."/>
            <person name="Henrissat B."/>
            <person name="Hibbett D."/>
            <person name="Martinez A.T."/>
            <person name="Grigoriev I.V."/>
        </authorList>
    </citation>
    <scope>NUCLEOTIDE SEQUENCE</scope>
    <source>
        <strain evidence="1">ATCC 90797</strain>
    </source>
</reference>